<sequence length="635" mass="70944">MGCCYSRIEREETVSRCKSRQRYMKQLVKARQALSAAHSMYLHSLRSTGSALLQFANAETNLHHHHHHKHHLPPVLPSPAPQTPPPPPPPPAPLSPSSDTWTSVTASSPALPPPPPPPPSSSAWDFWDPFVPSSSRSVTEEEWEATTTASEAVVTVTGAASTAAPPSVVSGFSKESSSELAMVVSRNSSKDLVEIIKELHEYLLKAADAGAQMSSLLEVPSVGFSCQSKGDKVYNHGWSSSPSALWTWGSSSPKLNGYGKMGDELVKSNLGSGVGNIINSSHCSTVERLYAWEKKLYEEVKAAETIKVEHEKKVTTLKKLQMKRADYMKTEKTKKEVEKCESQMMVASQAIETTSMEIIKLRETELYPQLVELVKGLMCMWRSMYECHQVQKHIVQQLKYLNIIPSAEPTSEIHRQSTLQLELEVQQWHMSFCNLVKAQRDYIQSLTGWLHLSLFQFSRNPLSRTGQESKIYSLCEEWKLTVDRIPDKVASDGIKSFLTVIHAIVVQQADENKQKKKSESVFKDLEKKVVLLRSLECKYGPYSMPDSSGSSGKNPVAEKRVKVEILRAKAEEEKTKHEKSVCVTRAKTLNNLQMGLPHVFEAMVGFSSVCMHAYEAVYNQSKGADQEHDVKRILP</sequence>
<dbReference type="InParanoid" id="A0A6P3Z666"/>
<feature type="compositionally biased region" description="Basic residues" evidence="1">
    <location>
        <begin position="63"/>
        <end position="72"/>
    </location>
</feature>
<dbReference type="FunCoup" id="A0A6P3Z666">
    <property type="interactions" value="502"/>
</dbReference>
<evidence type="ECO:0000313" key="5">
    <source>
        <dbReference type="RefSeq" id="XP_015869607.3"/>
    </source>
</evidence>
<evidence type="ECO:0000256" key="1">
    <source>
        <dbReference type="SAM" id="MobiDB-lite"/>
    </source>
</evidence>
<dbReference type="Pfam" id="PF04782">
    <property type="entry name" value="DUF632"/>
    <property type="match status" value="1"/>
</dbReference>
<evidence type="ECO:0000313" key="4">
    <source>
        <dbReference type="Proteomes" id="UP001652623"/>
    </source>
</evidence>
<organism evidence="4 5">
    <name type="scientific">Ziziphus jujuba</name>
    <name type="common">Chinese jujube</name>
    <name type="synonym">Ziziphus sativa</name>
    <dbReference type="NCBI Taxonomy" id="326968"/>
    <lineage>
        <taxon>Eukaryota</taxon>
        <taxon>Viridiplantae</taxon>
        <taxon>Streptophyta</taxon>
        <taxon>Embryophyta</taxon>
        <taxon>Tracheophyta</taxon>
        <taxon>Spermatophyta</taxon>
        <taxon>Magnoliopsida</taxon>
        <taxon>eudicotyledons</taxon>
        <taxon>Gunneridae</taxon>
        <taxon>Pentapetalae</taxon>
        <taxon>rosids</taxon>
        <taxon>fabids</taxon>
        <taxon>Rosales</taxon>
        <taxon>Rhamnaceae</taxon>
        <taxon>Paliureae</taxon>
        <taxon>Ziziphus</taxon>
    </lineage>
</organism>
<dbReference type="KEGG" id="zju:107406901"/>
<feature type="domain" description="DUF632" evidence="2">
    <location>
        <begin position="192"/>
        <end position="502"/>
    </location>
</feature>
<dbReference type="Proteomes" id="UP001652623">
    <property type="component" value="Chromosome 7"/>
</dbReference>
<gene>
    <name evidence="5" type="primary">LOC107406901</name>
</gene>
<dbReference type="AlphaFoldDB" id="A0A6P3Z666"/>
<dbReference type="Pfam" id="PF04783">
    <property type="entry name" value="DUF630"/>
    <property type="match status" value="1"/>
</dbReference>
<evidence type="ECO:0000259" key="2">
    <source>
        <dbReference type="Pfam" id="PF04782"/>
    </source>
</evidence>
<evidence type="ECO:0000259" key="3">
    <source>
        <dbReference type="Pfam" id="PF04783"/>
    </source>
</evidence>
<protein>
    <submittedName>
        <fullName evidence="5">Protein ALTERED PHOSPHATE STARVATION RESPONSE 1</fullName>
    </submittedName>
</protein>
<name>A0A6P3Z666_ZIZJJ</name>
<feature type="domain" description="DUF630" evidence="3">
    <location>
        <begin position="1"/>
        <end position="59"/>
    </location>
</feature>
<dbReference type="RefSeq" id="XP_015869607.3">
    <property type="nucleotide sequence ID" value="XM_016014121.4"/>
</dbReference>
<dbReference type="InterPro" id="IPR006867">
    <property type="entry name" value="DUF632"/>
</dbReference>
<feature type="compositionally biased region" description="Pro residues" evidence="1">
    <location>
        <begin position="110"/>
        <end position="120"/>
    </location>
</feature>
<feature type="region of interest" description="Disordered" evidence="1">
    <location>
        <begin position="62"/>
        <end position="126"/>
    </location>
</feature>
<dbReference type="PANTHER" id="PTHR21450:SF23">
    <property type="entry name" value="PROTEIN ALTERED PHOSPHATE STARVATION RESPONSE 1"/>
    <property type="match status" value="1"/>
</dbReference>
<dbReference type="PANTHER" id="PTHR21450">
    <property type="entry name" value="PROTEIN ALTERED PHOSPHATE STARVATION RESPONSE 1"/>
    <property type="match status" value="1"/>
</dbReference>
<proteinExistence type="predicted"/>
<dbReference type="GeneID" id="107406901"/>
<reference evidence="5" key="1">
    <citation type="submission" date="2025-08" db="UniProtKB">
        <authorList>
            <consortium name="RefSeq"/>
        </authorList>
    </citation>
    <scope>IDENTIFICATION</scope>
    <source>
        <tissue evidence="5">Seedling</tissue>
    </source>
</reference>
<keyword evidence="4" id="KW-1185">Reference proteome</keyword>
<feature type="compositionally biased region" description="Pro residues" evidence="1">
    <location>
        <begin position="74"/>
        <end position="94"/>
    </location>
</feature>
<accession>A0A6P3Z666</accession>
<dbReference type="InterPro" id="IPR006868">
    <property type="entry name" value="DUF630"/>
</dbReference>